<dbReference type="Pfam" id="PF20730">
    <property type="entry name" value="YetF_N"/>
    <property type="match status" value="1"/>
</dbReference>
<comment type="subcellular location">
    <subcellularLocation>
        <location evidence="1">Cell membrane</location>
        <topology evidence="1">Multi-pass membrane protein</topology>
    </subcellularLocation>
</comment>
<feature type="compositionally biased region" description="Low complexity" evidence="7">
    <location>
        <begin position="154"/>
        <end position="166"/>
    </location>
</feature>
<keyword evidence="3" id="KW-1003">Cell membrane</keyword>
<name>A0A6L9MIQ4_9HYPH</name>
<dbReference type="Gene3D" id="3.30.240.20">
    <property type="entry name" value="bsu07140 like domains"/>
    <property type="match status" value="1"/>
</dbReference>
<gene>
    <name evidence="11" type="ORF">GTW51_12815</name>
</gene>
<dbReference type="InterPro" id="IPR023090">
    <property type="entry name" value="UPF0702_alpha/beta_dom_sf"/>
</dbReference>
<dbReference type="GO" id="GO:0005886">
    <property type="term" value="C:plasma membrane"/>
    <property type="evidence" value="ECO:0007669"/>
    <property type="project" value="UniProtKB-SubCell"/>
</dbReference>
<evidence type="ECO:0000259" key="9">
    <source>
        <dbReference type="Pfam" id="PF04239"/>
    </source>
</evidence>
<evidence type="ECO:0000259" key="10">
    <source>
        <dbReference type="Pfam" id="PF20730"/>
    </source>
</evidence>
<evidence type="ECO:0000256" key="1">
    <source>
        <dbReference type="ARBA" id="ARBA00004651"/>
    </source>
</evidence>
<evidence type="ECO:0000313" key="12">
    <source>
        <dbReference type="Proteomes" id="UP000476332"/>
    </source>
</evidence>
<feature type="domain" description="YetF C-terminal" evidence="9">
    <location>
        <begin position="87"/>
        <end position="156"/>
    </location>
</feature>
<dbReference type="EMBL" id="JAAAMJ010000009">
    <property type="protein sequence ID" value="NDV87581.1"/>
    <property type="molecule type" value="Genomic_DNA"/>
</dbReference>
<dbReference type="InterPro" id="IPR048454">
    <property type="entry name" value="YetF_N"/>
</dbReference>
<keyword evidence="4 8" id="KW-0812">Transmembrane</keyword>
<protein>
    <submittedName>
        <fullName evidence="11">DUF421 domain-containing protein</fullName>
    </submittedName>
</protein>
<evidence type="ECO:0000256" key="5">
    <source>
        <dbReference type="ARBA" id="ARBA00022989"/>
    </source>
</evidence>
<evidence type="ECO:0000256" key="3">
    <source>
        <dbReference type="ARBA" id="ARBA00022475"/>
    </source>
</evidence>
<dbReference type="Pfam" id="PF04239">
    <property type="entry name" value="DUF421"/>
    <property type="match status" value="1"/>
</dbReference>
<feature type="transmembrane region" description="Helical" evidence="8">
    <location>
        <begin position="6"/>
        <end position="27"/>
    </location>
</feature>
<evidence type="ECO:0000256" key="6">
    <source>
        <dbReference type="ARBA" id="ARBA00023136"/>
    </source>
</evidence>
<dbReference type="PANTHER" id="PTHR34582">
    <property type="entry name" value="UPF0702 TRANSMEMBRANE PROTEIN YCAP"/>
    <property type="match status" value="1"/>
</dbReference>
<organism evidence="11 12">
    <name type="scientific">Aurantimonas aggregata</name>
    <dbReference type="NCBI Taxonomy" id="2047720"/>
    <lineage>
        <taxon>Bacteria</taxon>
        <taxon>Pseudomonadati</taxon>
        <taxon>Pseudomonadota</taxon>
        <taxon>Alphaproteobacteria</taxon>
        <taxon>Hyphomicrobiales</taxon>
        <taxon>Aurantimonadaceae</taxon>
        <taxon>Aurantimonas</taxon>
    </lineage>
</organism>
<dbReference type="InterPro" id="IPR007353">
    <property type="entry name" value="DUF421"/>
</dbReference>
<dbReference type="PANTHER" id="PTHR34582:SF6">
    <property type="entry name" value="UPF0702 TRANSMEMBRANE PROTEIN YCAP"/>
    <property type="match status" value="1"/>
</dbReference>
<dbReference type="Proteomes" id="UP000476332">
    <property type="component" value="Unassembled WGS sequence"/>
</dbReference>
<evidence type="ECO:0000256" key="4">
    <source>
        <dbReference type="ARBA" id="ARBA00022692"/>
    </source>
</evidence>
<reference evidence="11 12" key="1">
    <citation type="submission" date="2020-01" db="EMBL/GenBank/DDBJ databases">
        <title>Genomes of bacteria type strains.</title>
        <authorList>
            <person name="Chen J."/>
            <person name="Zhu S."/>
            <person name="Chen J."/>
        </authorList>
    </citation>
    <scope>NUCLEOTIDE SEQUENCE [LARGE SCALE GENOMIC DNA]</scope>
    <source>
        <strain evidence="11 12">KCTC 52919</strain>
    </source>
</reference>
<keyword evidence="5 8" id="KW-1133">Transmembrane helix</keyword>
<evidence type="ECO:0000313" key="11">
    <source>
        <dbReference type="EMBL" id="NDV87581.1"/>
    </source>
</evidence>
<evidence type="ECO:0000256" key="2">
    <source>
        <dbReference type="ARBA" id="ARBA00006448"/>
    </source>
</evidence>
<feature type="transmembrane region" description="Helical" evidence="8">
    <location>
        <begin position="64"/>
        <end position="86"/>
    </location>
</feature>
<sequence>MFFDSWYDLWRIIVVGILAYVGLVFLLRVTGKRTLSKMNAFDLVVTVALGSTLATVLLSSDVSLAEGLLAFVLLCGLQYAVATASVRSDRFQSIIKAKPSLLFHNGRFIGPMLREERVTEEEILAAVRSQGHVDLDKVLAVVLETDGSFSVLTGSSASGSSALRTVTGETGTA</sequence>
<evidence type="ECO:0000256" key="7">
    <source>
        <dbReference type="SAM" id="MobiDB-lite"/>
    </source>
</evidence>
<accession>A0A6L9MIQ4</accession>
<comment type="similarity">
    <text evidence="2">Belongs to the UPF0702 family.</text>
</comment>
<comment type="caution">
    <text evidence="11">The sequence shown here is derived from an EMBL/GenBank/DDBJ whole genome shotgun (WGS) entry which is preliminary data.</text>
</comment>
<feature type="domain" description="YetF-like N-terminal transmembrane" evidence="10">
    <location>
        <begin position="17"/>
        <end position="81"/>
    </location>
</feature>
<evidence type="ECO:0000256" key="8">
    <source>
        <dbReference type="SAM" id="Phobius"/>
    </source>
</evidence>
<feature type="transmembrane region" description="Helical" evidence="8">
    <location>
        <begin position="39"/>
        <end position="58"/>
    </location>
</feature>
<feature type="region of interest" description="Disordered" evidence="7">
    <location>
        <begin position="154"/>
        <end position="173"/>
    </location>
</feature>
<keyword evidence="6 8" id="KW-0472">Membrane</keyword>
<proteinExistence type="inferred from homology"/>
<keyword evidence="12" id="KW-1185">Reference proteome</keyword>
<dbReference type="RefSeq" id="WP_163044332.1">
    <property type="nucleotide sequence ID" value="NZ_JAAAMJ010000009.1"/>
</dbReference>
<dbReference type="AlphaFoldDB" id="A0A6L9MIQ4"/>